<dbReference type="InterPro" id="IPR012337">
    <property type="entry name" value="RNaseH-like_sf"/>
</dbReference>
<dbReference type="Pfam" id="PF13456">
    <property type="entry name" value="RVT_3"/>
    <property type="match status" value="1"/>
</dbReference>
<sequence length="143" mass="15881">MVVHWLHPTKGYKLNVDGSSIFNPGPTGSGEILHGLQGEVIFGFSKSFGFKTSLEVEAEGLLFCQHQHVLNIQVEMDSLVLLNIVQDRTPIPWQLYSIIIETRFSLSSLHALLVHVYRQANMVADLLASKGSSNIDLNLLLLI</sequence>
<dbReference type="SUPFAM" id="SSF53098">
    <property type="entry name" value="Ribonuclease H-like"/>
    <property type="match status" value="1"/>
</dbReference>
<dbReference type="AlphaFoldDB" id="A0ABD2Y7H9"/>
<evidence type="ECO:0000259" key="1">
    <source>
        <dbReference type="Pfam" id="PF13456"/>
    </source>
</evidence>
<comment type="caution">
    <text evidence="2">The sequence shown here is derived from an EMBL/GenBank/DDBJ whole genome shotgun (WGS) entry which is preliminary data.</text>
</comment>
<dbReference type="Proteomes" id="UP001630127">
    <property type="component" value="Unassembled WGS sequence"/>
</dbReference>
<keyword evidence="3" id="KW-1185">Reference proteome</keyword>
<organism evidence="2 3">
    <name type="scientific">Cinchona calisaya</name>
    <dbReference type="NCBI Taxonomy" id="153742"/>
    <lineage>
        <taxon>Eukaryota</taxon>
        <taxon>Viridiplantae</taxon>
        <taxon>Streptophyta</taxon>
        <taxon>Embryophyta</taxon>
        <taxon>Tracheophyta</taxon>
        <taxon>Spermatophyta</taxon>
        <taxon>Magnoliopsida</taxon>
        <taxon>eudicotyledons</taxon>
        <taxon>Gunneridae</taxon>
        <taxon>Pentapetalae</taxon>
        <taxon>asterids</taxon>
        <taxon>lamiids</taxon>
        <taxon>Gentianales</taxon>
        <taxon>Rubiaceae</taxon>
        <taxon>Cinchonoideae</taxon>
        <taxon>Cinchoneae</taxon>
        <taxon>Cinchona</taxon>
    </lineage>
</organism>
<dbReference type="EMBL" id="JBJUIK010000015">
    <property type="protein sequence ID" value="KAL3502966.1"/>
    <property type="molecule type" value="Genomic_DNA"/>
</dbReference>
<protein>
    <recommendedName>
        <fullName evidence="1">RNase H type-1 domain-containing protein</fullName>
    </recommendedName>
</protein>
<dbReference type="InterPro" id="IPR053151">
    <property type="entry name" value="RNase_H-like"/>
</dbReference>
<evidence type="ECO:0000313" key="2">
    <source>
        <dbReference type="EMBL" id="KAL3502966.1"/>
    </source>
</evidence>
<dbReference type="InterPro" id="IPR044730">
    <property type="entry name" value="RNase_H-like_dom_plant"/>
</dbReference>
<gene>
    <name evidence="2" type="ORF">ACH5RR_037415</name>
</gene>
<accession>A0ABD2Y7H9</accession>
<proteinExistence type="predicted"/>
<dbReference type="CDD" id="cd06222">
    <property type="entry name" value="RNase_H_like"/>
    <property type="match status" value="1"/>
</dbReference>
<name>A0ABD2Y7H9_9GENT</name>
<feature type="domain" description="RNase H type-1" evidence="1">
    <location>
        <begin position="15"/>
        <end position="130"/>
    </location>
</feature>
<dbReference type="PANTHER" id="PTHR47723:SF19">
    <property type="entry name" value="POLYNUCLEOTIDYL TRANSFERASE, RIBONUCLEASE H-LIKE SUPERFAMILY PROTEIN"/>
    <property type="match status" value="1"/>
</dbReference>
<dbReference type="Gene3D" id="3.30.420.10">
    <property type="entry name" value="Ribonuclease H-like superfamily/Ribonuclease H"/>
    <property type="match status" value="1"/>
</dbReference>
<dbReference type="InterPro" id="IPR002156">
    <property type="entry name" value="RNaseH_domain"/>
</dbReference>
<reference evidence="2 3" key="1">
    <citation type="submission" date="2024-11" db="EMBL/GenBank/DDBJ databases">
        <title>A near-complete genome assembly of Cinchona calisaya.</title>
        <authorList>
            <person name="Lian D.C."/>
            <person name="Zhao X.W."/>
            <person name="Wei L."/>
        </authorList>
    </citation>
    <scope>NUCLEOTIDE SEQUENCE [LARGE SCALE GENOMIC DNA]</scope>
    <source>
        <tissue evidence="2">Nenye</tissue>
    </source>
</reference>
<dbReference type="PANTHER" id="PTHR47723">
    <property type="entry name" value="OS05G0353850 PROTEIN"/>
    <property type="match status" value="1"/>
</dbReference>
<dbReference type="InterPro" id="IPR036397">
    <property type="entry name" value="RNaseH_sf"/>
</dbReference>
<evidence type="ECO:0000313" key="3">
    <source>
        <dbReference type="Proteomes" id="UP001630127"/>
    </source>
</evidence>